<reference evidence="2" key="1">
    <citation type="journal article" date="2021" name="Front. Plant Sci.">
        <title>Chromosome-Scale Genome Assembly for Chinese Sour Jujube and Insights Into Its Genome Evolution and Domestication Signature.</title>
        <authorList>
            <person name="Shen L.-Y."/>
            <person name="Luo H."/>
            <person name="Wang X.-L."/>
            <person name="Wang X.-M."/>
            <person name="Qiu X.-J."/>
            <person name="Liu H."/>
            <person name="Zhou S.-S."/>
            <person name="Jia K.-H."/>
            <person name="Nie S."/>
            <person name="Bao Y.-T."/>
            <person name="Zhang R.-G."/>
            <person name="Yun Q.-Z."/>
            <person name="Chai Y.-H."/>
            <person name="Lu J.-Y."/>
            <person name="Li Y."/>
            <person name="Zhao S.-W."/>
            <person name="Mao J.-F."/>
            <person name="Jia S.-G."/>
            <person name="Mao Y.-M."/>
        </authorList>
    </citation>
    <scope>NUCLEOTIDE SEQUENCE</scope>
    <source>
        <strain evidence="2">AT0</strain>
        <tissue evidence="2">Leaf</tissue>
    </source>
</reference>
<evidence type="ECO:0000313" key="3">
    <source>
        <dbReference type="Proteomes" id="UP000813462"/>
    </source>
</evidence>
<comment type="caution">
    <text evidence="2">The sequence shown here is derived from an EMBL/GenBank/DDBJ whole genome shotgun (WGS) entry which is preliminary data.</text>
</comment>
<protein>
    <submittedName>
        <fullName evidence="2">Uncharacterized protein</fullName>
    </submittedName>
</protein>
<proteinExistence type="predicted"/>
<accession>A0A978UGQ6</accession>
<dbReference type="Proteomes" id="UP000813462">
    <property type="component" value="Unassembled WGS sequence"/>
</dbReference>
<sequence length="233" mass="26394">MKMELGKLFHLFRNIIMSLQPKASIIDSMVNAGIRTNDAFSYLAEEVGDIKNAGFTKRDCYNYMSKQKMMVISAGDSQDFEKKLLRSIATMWKEVVSSASFSKFEIYEEGEIAGSLISEKDSKVVWCNSLIRIASNSIYKGFDTEVARNICKKKILELEEEIEIEIKKNKLEEEIDLRGKEVNQENDSNITPVLDSPQAKPKGLSNSRLKYHFEKCKVKSIKKATTPGNAVQS</sequence>
<gene>
    <name evidence="2" type="ORF">FEM48_Zijuj11G0040900</name>
</gene>
<evidence type="ECO:0000313" key="2">
    <source>
        <dbReference type="EMBL" id="KAH7513987.1"/>
    </source>
</evidence>
<feature type="region of interest" description="Disordered" evidence="1">
    <location>
        <begin position="182"/>
        <end position="204"/>
    </location>
</feature>
<evidence type="ECO:0000256" key="1">
    <source>
        <dbReference type="SAM" id="MobiDB-lite"/>
    </source>
</evidence>
<dbReference type="EMBL" id="JAEACU010000011">
    <property type="protein sequence ID" value="KAH7513987.1"/>
    <property type="molecule type" value="Genomic_DNA"/>
</dbReference>
<name>A0A978UGQ6_ZIZJJ</name>
<organism evidence="2 3">
    <name type="scientific">Ziziphus jujuba var. spinosa</name>
    <dbReference type="NCBI Taxonomy" id="714518"/>
    <lineage>
        <taxon>Eukaryota</taxon>
        <taxon>Viridiplantae</taxon>
        <taxon>Streptophyta</taxon>
        <taxon>Embryophyta</taxon>
        <taxon>Tracheophyta</taxon>
        <taxon>Spermatophyta</taxon>
        <taxon>Magnoliopsida</taxon>
        <taxon>eudicotyledons</taxon>
        <taxon>Gunneridae</taxon>
        <taxon>Pentapetalae</taxon>
        <taxon>rosids</taxon>
        <taxon>fabids</taxon>
        <taxon>Rosales</taxon>
        <taxon>Rhamnaceae</taxon>
        <taxon>Paliureae</taxon>
        <taxon>Ziziphus</taxon>
    </lineage>
</organism>
<dbReference type="AlphaFoldDB" id="A0A978UGQ6"/>